<organism evidence="1 2">
    <name type="scientific">Dendrothele bispora (strain CBS 962.96)</name>
    <dbReference type="NCBI Taxonomy" id="1314807"/>
    <lineage>
        <taxon>Eukaryota</taxon>
        <taxon>Fungi</taxon>
        <taxon>Dikarya</taxon>
        <taxon>Basidiomycota</taxon>
        <taxon>Agaricomycotina</taxon>
        <taxon>Agaricomycetes</taxon>
        <taxon>Agaricomycetidae</taxon>
        <taxon>Agaricales</taxon>
        <taxon>Agaricales incertae sedis</taxon>
        <taxon>Dendrothele</taxon>
    </lineage>
</organism>
<dbReference type="OrthoDB" id="3022806at2759"/>
<protein>
    <submittedName>
        <fullName evidence="1">Uncharacterized protein</fullName>
    </submittedName>
</protein>
<sequence>MANKKGKNQYDNGKKPPDHLLAKALHEYARKGFTLEEQLDRLGKDFEYFVK</sequence>
<keyword evidence="2" id="KW-1185">Reference proteome</keyword>
<reference evidence="1 2" key="1">
    <citation type="journal article" date="2019" name="Nat. Ecol. Evol.">
        <title>Megaphylogeny resolves global patterns of mushroom evolution.</title>
        <authorList>
            <person name="Varga T."/>
            <person name="Krizsan K."/>
            <person name="Foldi C."/>
            <person name="Dima B."/>
            <person name="Sanchez-Garcia M."/>
            <person name="Sanchez-Ramirez S."/>
            <person name="Szollosi G.J."/>
            <person name="Szarkandi J.G."/>
            <person name="Papp V."/>
            <person name="Albert L."/>
            <person name="Andreopoulos W."/>
            <person name="Angelini C."/>
            <person name="Antonin V."/>
            <person name="Barry K.W."/>
            <person name="Bougher N.L."/>
            <person name="Buchanan P."/>
            <person name="Buyck B."/>
            <person name="Bense V."/>
            <person name="Catcheside P."/>
            <person name="Chovatia M."/>
            <person name="Cooper J."/>
            <person name="Damon W."/>
            <person name="Desjardin D."/>
            <person name="Finy P."/>
            <person name="Geml J."/>
            <person name="Haridas S."/>
            <person name="Hughes K."/>
            <person name="Justo A."/>
            <person name="Karasinski D."/>
            <person name="Kautmanova I."/>
            <person name="Kiss B."/>
            <person name="Kocsube S."/>
            <person name="Kotiranta H."/>
            <person name="LaButti K.M."/>
            <person name="Lechner B.E."/>
            <person name="Liimatainen K."/>
            <person name="Lipzen A."/>
            <person name="Lukacs Z."/>
            <person name="Mihaltcheva S."/>
            <person name="Morgado L.N."/>
            <person name="Niskanen T."/>
            <person name="Noordeloos M.E."/>
            <person name="Ohm R.A."/>
            <person name="Ortiz-Santana B."/>
            <person name="Ovrebo C."/>
            <person name="Racz N."/>
            <person name="Riley R."/>
            <person name="Savchenko A."/>
            <person name="Shiryaev A."/>
            <person name="Soop K."/>
            <person name="Spirin V."/>
            <person name="Szebenyi C."/>
            <person name="Tomsovsky M."/>
            <person name="Tulloss R.E."/>
            <person name="Uehling J."/>
            <person name="Grigoriev I.V."/>
            <person name="Vagvolgyi C."/>
            <person name="Papp T."/>
            <person name="Martin F.M."/>
            <person name="Miettinen O."/>
            <person name="Hibbett D.S."/>
            <person name="Nagy L.G."/>
        </authorList>
    </citation>
    <scope>NUCLEOTIDE SEQUENCE [LARGE SCALE GENOMIC DNA]</scope>
    <source>
        <strain evidence="1 2">CBS 962.96</strain>
    </source>
</reference>
<dbReference type="AlphaFoldDB" id="A0A4V4HG09"/>
<evidence type="ECO:0000313" key="1">
    <source>
        <dbReference type="EMBL" id="THU96985.1"/>
    </source>
</evidence>
<proteinExistence type="predicted"/>
<dbReference type="EMBL" id="ML179165">
    <property type="protein sequence ID" value="THU96985.1"/>
    <property type="molecule type" value="Genomic_DNA"/>
</dbReference>
<accession>A0A4V4HG09</accession>
<gene>
    <name evidence="1" type="ORF">K435DRAFT_858051</name>
</gene>
<dbReference type="Proteomes" id="UP000297245">
    <property type="component" value="Unassembled WGS sequence"/>
</dbReference>
<evidence type="ECO:0000313" key="2">
    <source>
        <dbReference type="Proteomes" id="UP000297245"/>
    </source>
</evidence>
<name>A0A4V4HG09_DENBC</name>